<keyword evidence="3" id="KW-1185">Reference proteome</keyword>
<dbReference type="GeneID" id="6995726"/>
<sequence length="273" mass="32108">MEKPLYKNTYKKVTSLKYNRRIYYDIISALYFATLWLWMFFDCGPNYISFFYYLTNWGWTLVLIFFISATAIDLLRFKEQHVPLLLINVCLLVRELGISLESVIVPFFWIIVYPKEPWRSILWEIQMHGVGLVYLCFDYTIRISIFSSLSKKNLFIVSILYILMNCYVVVKLGVTIYPGITYNTWGSWIVVSIATILVLVAHQVASLVTICVLIKNSIFKSHEEAPLVMKCTRLFQKANELRKKEVLRRRFGSILIYSEDNLNKGDSREDYCK</sequence>
<gene>
    <name evidence="2" type="ORF">CMU_007420</name>
</gene>
<feature type="transmembrane region" description="Helical" evidence="1">
    <location>
        <begin position="189"/>
        <end position="214"/>
    </location>
</feature>
<protein>
    <submittedName>
        <fullName evidence="2">Uncharacterized protein</fullName>
    </submittedName>
</protein>
<feature type="transmembrane region" description="Helical" evidence="1">
    <location>
        <begin position="84"/>
        <end position="109"/>
    </location>
</feature>
<reference evidence="2" key="1">
    <citation type="submission" date="2008-06" db="EMBL/GenBank/DDBJ databases">
        <authorList>
            <person name="Lorenzi H."/>
            <person name="Inman J."/>
            <person name="Miller J."/>
            <person name="Schobel S."/>
            <person name="Amedeo P."/>
            <person name="Caler E.V."/>
            <person name="da Silva J."/>
        </authorList>
    </citation>
    <scope>NUCLEOTIDE SEQUENCE [LARGE SCALE GENOMIC DNA]</scope>
    <source>
        <strain evidence="2">RN66</strain>
    </source>
</reference>
<name>B6ADG1_CRYMR</name>
<organism evidence="2 3">
    <name type="scientific">Cryptosporidium muris (strain RN66)</name>
    <dbReference type="NCBI Taxonomy" id="441375"/>
    <lineage>
        <taxon>Eukaryota</taxon>
        <taxon>Sar</taxon>
        <taxon>Alveolata</taxon>
        <taxon>Apicomplexa</taxon>
        <taxon>Conoidasida</taxon>
        <taxon>Coccidia</taxon>
        <taxon>Eucoccidiorida</taxon>
        <taxon>Eimeriorina</taxon>
        <taxon>Cryptosporidiidae</taxon>
        <taxon>Cryptosporidium</taxon>
    </lineage>
</organism>
<dbReference type="AlphaFoldDB" id="B6ADG1"/>
<keyword evidence="1" id="KW-1133">Transmembrane helix</keyword>
<evidence type="ECO:0000313" key="3">
    <source>
        <dbReference type="Proteomes" id="UP000001460"/>
    </source>
</evidence>
<dbReference type="EMBL" id="DS989729">
    <property type="protein sequence ID" value="EEA06252.1"/>
    <property type="molecule type" value="Genomic_DNA"/>
</dbReference>
<evidence type="ECO:0000256" key="1">
    <source>
        <dbReference type="SAM" id="Phobius"/>
    </source>
</evidence>
<keyword evidence="1" id="KW-0812">Transmembrane</keyword>
<proteinExistence type="predicted"/>
<keyword evidence="1" id="KW-0472">Membrane</keyword>
<evidence type="ECO:0000313" key="2">
    <source>
        <dbReference type="EMBL" id="EEA06252.1"/>
    </source>
</evidence>
<feature type="transmembrane region" description="Helical" evidence="1">
    <location>
        <begin position="47"/>
        <end position="72"/>
    </location>
</feature>
<dbReference type="VEuPathDB" id="CryptoDB:CMU_007420"/>
<accession>B6ADG1</accession>
<dbReference type="RefSeq" id="XP_002140601.1">
    <property type="nucleotide sequence ID" value="XM_002140565.1"/>
</dbReference>
<dbReference type="OMA" id="GINWRNG"/>
<feature type="transmembrane region" description="Helical" evidence="1">
    <location>
        <begin position="153"/>
        <end position="177"/>
    </location>
</feature>
<feature type="transmembrane region" description="Helical" evidence="1">
    <location>
        <begin position="121"/>
        <end position="141"/>
    </location>
</feature>
<feature type="transmembrane region" description="Helical" evidence="1">
    <location>
        <begin position="21"/>
        <end position="41"/>
    </location>
</feature>
<dbReference type="Proteomes" id="UP000001460">
    <property type="component" value="Unassembled WGS sequence"/>
</dbReference>
<dbReference type="OrthoDB" id="338963at2759"/>